<comment type="caution">
    <text evidence="1">The sequence shown here is derived from an EMBL/GenBank/DDBJ whole genome shotgun (WGS) entry which is preliminary data.</text>
</comment>
<proteinExistence type="predicted"/>
<name>A0A4Y3VUI2_9ACTN</name>
<gene>
    <name evidence="1" type="ORF">SSP24_82870</name>
</gene>
<dbReference type="AlphaFoldDB" id="A0A4Y3VUI2"/>
<sequence length="85" mass="8936">MPVRANEGPKVPVTPELAGVLQGWIDKAGLKPGDLLFPGEHGGELSSSLYRQQVWGNASPVCGIPAWMQGSRRVFLRGASPSGPA</sequence>
<dbReference type="Proteomes" id="UP000317881">
    <property type="component" value="Unassembled WGS sequence"/>
</dbReference>
<reference evidence="1 2" key="1">
    <citation type="submission" date="2019-06" db="EMBL/GenBank/DDBJ databases">
        <title>Whole genome shotgun sequence of Streptomyces spinoverrucosus NBRC 14228.</title>
        <authorList>
            <person name="Hosoyama A."/>
            <person name="Uohara A."/>
            <person name="Ohji S."/>
            <person name="Ichikawa N."/>
        </authorList>
    </citation>
    <scope>NUCLEOTIDE SEQUENCE [LARGE SCALE GENOMIC DNA]</scope>
    <source>
        <strain evidence="1 2">NBRC 14228</strain>
    </source>
</reference>
<dbReference type="EMBL" id="BJND01000128">
    <property type="protein sequence ID" value="GEC10632.1"/>
    <property type="molecule type" value="Genomic_DNA"/>
</dbReference>
<evidence type="ECO:0000313" key="2">
    <source>
        <dbReference type="Proteomes" id="UP000317881"/>
    </source>
</evidence>
<protein>
    <submittedName>
        <fullName evidence="1">Uncharacterized protein</fullName>
    </submittedName>
</protein>
<organism evidence="1 2">
    <name type="scientific">Streptomyces spinoverrucosus</name>
    <dbReference type="NCBI Taxonomy" id="284043"/>
    <lineage>
        <taxon>Bacteria</taxon>
        <taxon>Bacillati</taxon>
        <taxon>Actinomycetota</taxon>
        <taxon>Actinomycetes</taxon>
        <taxon>Kitasatosporales</taxon>
        <taxon>Streptomycetaceae</taxon>
        <taxon>Streptomyces</taxon>
    </lineage>
</organism>
<accession>A0A4Y3VUI2</accession>
<evidence type="ECO:0000313" key="1">
    <source>
        <dbReference type="EMBL" id="GEC10632.1"/>
    </source>
</evidence>
<keyword evidence="2" id="KW-1185">Reference proteome</keyword>